<keyword evidence="1" id="KW-0489">Methyltransferase</keyword>
<dbReference type="PROSITE" id="PS51683">
    <property type="entry name" value="SAM_OMT_II"/>
    <property type="match status" value="1"/>
</dbReference>
<evidence type="ECO:0000259" key="4">
    <source>
        <dbReference type="Pfam" id="PF00891"/>
    </source>
</evidence>
<dbReference type="EMBL" id="JAJJMB010007055">
    <property type="protein sequence ID" value="KAI3932394.1"/>
    <property type="molecule type" value="Genomic_DNA"/>
</dbReference>
<sequence length="74" mass="7772">MGCTAKMIVSKMLVEYKDGINGIRSLVDVGGGTGAMIAEIVEINPHIKGINLDLPHVLATAPEHPGVTHVRGDI</sequence>
<proteinExistence type="predicted"/>
<feature type="non-terminal residue" evidence="5">
    <location>
        <position position="74"/>
    </location>
</feature>
<evidence type="ECO:0000256" key="2">
    <source>
        <dbReference type="ARBA" id="ARBA00022679"/>
    </source>
</evidence>
<name>A0AAD4XPA8_9MAGN</name>
<evidence type="ECO:0000256" key="1">
    <source>
        <dbReference type="ARBA" id="ARBA00022603"/>
    </source>
</evidence>
<dbReference type="AlphaFoldDB" id="A0AAD4XPA8"/>
<dbReference type="GO" id="GO:0008171">
    <property type="term" value="F:O-methyltransferase activity"/>
    <property type="evidence" value="ECO:0007669"/>
    <property type="project" value="InterPro"/>
</dbReference>
<gene>
    <name evidence="5" type="ORF">MKW98_029042</name>
</gene>
<organism evidence="5 6">
    <name type="scientific">Papaver atlanticum</name>
    <dbReference type="NCBI Taxonomy" id="357466"/>
    <lineage>
        <taxon>Eukaryota</taxon>
        <taxon>Viridiplantae</taxon>
        <taxon>Streptophyta</taxon>
        <taxon>Embryophyta</taxon>
        <taxon>Tracheophyta</taxon>
        <taxon>Spermatophyta</taxon>
        <taxon>Magnoliopsida</taxon>
        <taxon>Ranunculales</taxon>
        <taxon>Papaveraceae</taxon>
        <taxon>Papaveroideae</taxon>
        <taxon>Papaver</taxon>
    </lineage>
</organism>
<protein>
    <recommendedName>
        <fullName evidence="4">O-methyltransferase C-terminal domain-containing protein</fullName>
    </recommendedName>
</protein>
<dbReference type="Gene3D" id="3.40.50.150">
    <property type="entry name" value="Vaccinia Virus protein VP39"/>
    <property type="match status" value="1"/>
</dbReference>
<dbReference type="InterPro" id="IPR001077">
    <property type="entry name" value="COMT_C"/>
</dbReference>
<dbReference type="InterPro" id="IPR029063">
    <property type="entry name" value="SAM-dependent_MTases_sf"/>
</dbReference>
<reference evidence="5" key="1">
    <citation type="submission" date="2022-04" db="EMBL/GenBank/DDBJ databases">
        <title>A functionally conserved STORR gene fusion in Papaver species that diverged 16.8 million years ago.</title>
        <authorList>
            <person name="Catania T."/>
        </authorList>
    </citation>
    <scope>NUCLEOTIDE SEQUENCE</scope>
    <source>
        <strain evidence="5">S-188037</strain>
    </source>
</reference>
<dbReference type="Pfam" id="PF00891">
    <property type="entry name" value="Methyltransf_2"/>
    <property type="match status" value="1"/>
</dbReference>
<accession>A0AAD4XPA8</accession>
<evidence type="ECO:0000313" key="5">
    <source>
        <dbReference type="EMBL" id="KAI3932394.1"/>
    </source>
</evidence>
<dbReference type="InterPro" id="IPR016461">
    <property type="entry name" value="COMT-like"/>
</dbReference>
<feature type="domain" description="O-methyltransferase C-terminal" evidence="4">
    <location>
        <begin position="6"/>
        <end position="74"/>
    </location>
</feature>
<dbReference type="Proteomes" id="UP001202328">
    <property type="component" value="Unassembled WGS sequence"/>
</dbReference>
<evidence type="ECO:0000256" key="3">
    <source>
        <dbReference type="ARBA" id="ARBA00022691"/>
    </source>
</evidence>
<keyword evidence="3" id="KW-0949">S-adenosyl-L-methionine</keyword>
<dbReference type="GO" id="GO:0032259">
    <property type="term" value="P:methylation"/>
    <property type="evidence" value="ECO:0007669"/>
    <property type="project" value="UniProtKB-KW"/>
</dbReference>
<keyword evidence="2" id="KW-0808">Transferase</keyword>
<keyword evidence="6" id="KW-1185">Reference proteome</keyword>
<evidence type="ECO:0000313" key="6">
    <source>
        <dbReference type="Proteomes" id="UP001202328"/>
    </source>
</evidence>
<dbReference type="PANTHER" id="PTHR11746">
    <property type="entry name" value="O-METHYLTRANSFERASE"/>
    <property type="match status" value="1"/>
</dbReference>
<comment type="caution">
    <text evidence="5">The sequence shown here is derived from an EMBL/GenBank/DDBJ whole genome shotgun (WGS) entry which is preliminary data.</text>
</comment>
<dbReference type="SUPFAM" id="SSF53335">
    <property type="entry name" value="S-adenosyl-L-methionine-dependent methyltransferases"/>
    <property type="match status" value="1"/>
</dbReference>